<dbReference type="InterPro" id="IPR032799">
    <property type="entry name" value="TAXi_C"/>
</dbReference>
<accession>A0AA38THI9</accession>
<sequence length="424" mass="46745">MDLAKLLFFLLSFFSTYVSSQLSTSFNTSVIPITKDPKASLYKITWSGSRRQPYYLIDLDAPFTWKDCTVHRPKKEVDCGVKDCQLPLPCYFSFCKEARSYVNPICPSLNTTAKYGCDFCVVTPANPISKSCKMSQLTTDFASFSGTNGRNPSTGLFYSLPFYFSCAPSSLRRSLPKDVGGVVSFSWSNLALPRQVAFGYVREKFALCLPSSSMGPGVTFIGDGPFYLLPFSNLDVRSFLSYTPMLRRTPKSLGYYVKINRIFIQGKQLSLPLLKSSPVKLSTVVTYTTLRSDIYKALVTSFAEATKKIPRVSPVQPFGLCFKASAIGSVQAGFRVPKIDLEMGSGKNWTISGDNSMKRIGNGAACLAFVDGGLGVEDAIVIGSFQMENNFLFMDLLKQRLGFSSSLLARGTSCSNFNFTEISE</sequence>
<evidence type="ECO:0000256" key="2">
    <source>
        <dbReference type="SAM" id="SignalP"/>
    </source>
</evidence>
<reference evidence="4" key="1">
    <citation type="submission" date="2023-03" db="EMBL/GenBank/DDBJ databases">
        <title>Chromosome-scale reference genome and RAD-based genetic map of yellow starthistle (Centaurea solstitialis) reveal putative structural variation and QTLs associated with invader traits.</title>
        <authorList>
            <person name="Reatini B."/>
            <person name="Cang F.A."/>
            <person name="Jiang Q."/>
            <person name="Mckibben M.T.W."/>
            <person name="Barker M.S."/>
            <person name="Rieseberg L.H."/>
            <person name="Dlugosch K.M."/>
        </authorList>
    </citation>
    <scope>NUCLEOTIDE SEQUENCE</scope>
    <source>
        <strain evidence="4">CAN-66</strain>
        <tissue evidence="4">Leaf</tissue>
    </source>
</reference>
<evidence type="ECO:0000313" key="5">
    <source>
        <dbReference type="Proteomes" id="UP001172457"/>
    </source>
</evidence>
<proteinExistence type="inferred from homology"/>
<evidence type="ECO:0000256" key="1">
    <source>
        <dbReference type="ARBA" id="ARBA00007447"/>
    </source>
</evidence>
<dbReference type="GO" id="GO:0006508">
    <property type="term" value="P:proteolysis"/>
    <property type="evidence" value="ECO:0007669"/>
    <property type="project" value="InterPro"/>
</dbReference>
<dbReference type="PANTHER" id="PTHR47965">
    <property type="entry name" value="ASPARTYL PROTEASE-RELATED"/>
    <property type="match status" value="1"/>
</dbReference>
<comment type="caution">
    <text evidence="4">The sequence shown here is derived from an EMBL/GenBank/DDBJ whole genome shotgun (WGS) entry which is preliminary data.</text>
</comment>
<dbReference type="InterPro" id="IPR033121">
    <property type="entry name" value="PEPTIDASE_A1"/>
</dbReference>
<dbReference type="PANTHER" id="PTHR47965:SF63">
    <property type="entry name" value="OS01G0937200 PROTEIN"/>
    <property type="match status" value="1"/>
</dbReference>
<keyword evidence="2" id="KW-0732">Signal</keyword>
<comment type="similarity">
    <text evidence="1">Belongs to the peptidase A1 family.</text>
</comment>
<keyword evidence="5" id="KW-1185">Reference proteome</keyword>
<organism evidence="4 5">
    <name type="scientific">Centaurea solstitialis</name>
    <name type="common">yellow star-thistle</name>
    <dbReference type="NCBI Taxonomy" id="347529"/>
    <lineage>
        <taxon>Eukaryota</taxon>
        <taxon>Viridiplantae</taxon>
        <taxon>Streptophyta</taxon>
        <taxon>Embryophyta</taxon>
        <taxon>Tracheophyta</taxon>
        <taxon>Spermatophyta</taxon>
        <taxon>Magnoliopsida</taxon>
        <taxon>eudicotyledons</taxon>
        <taxon>Gunneridae</taxon>
        <taxon>Pentapetalae</taxon>
        <taxon>asterids</taxon>
        <taxon>campanulids</taxon>
        <taxon>Asterales</taxon>
        <taxon>Asteraceae</taxon>
        <taxon>Carduoideae</taxon>
        <taxon>Cardueae</taxon>
        <taxon>Centaureinae</taxon>
        <taxon>Centaurea</taxon>
    </lineage>
</organism>
<dbReference type="SUPFAM" id="SSF50630">
    <property type="entry name" value="Acid proteases"/>
    <property type="match status" value="1"/>
</dbReference>
<gene>
    <name evidence="4" type="ORF">OSB04_014733</name>
</gene>
<evidence type="ECO:0000313" key="4">
    <source>
        <dbReference type="EMBL" id="KAJ9550688.1"/>
    </source>
</evidence>
<evidence type="ECO:0000259" key="3">
    <source>
        <dbReference type="PROSITE" id="PS51767"/>
    </source>
</evidence>
<dbReference type="GO" id="GO:0004190">
    <property type="term" value="F:aspartic-type endopeptidase activity"/>
    <property type="evidence" value="ECO:0007669"/>
    <property type="project" value="InterPro"/>
</dbReference>
<dbReference type="InterPro" id="IPR021109">
    <property type="entry name" value="Peptidase_aspartic_dom_sf"/>
</dbReference>
<dbReference type="PROSITE" id="PS51767">
    <property type="entry name" value="PEPTIDASE_A1"/>
    <property type="match status" value="1"/>
</dbReference>
<dbReference type="InterPro" id="IPR001461">
    <property type="entry name" value="Aspartic_peptidase_A1"/>
</dbReference>
<dbReference type="EMBL" id="JARYMX010000004">
    <property type="protein sequence ID" value="KAJ9550688.1"/>
    <property type="molecule type" value="Genomic_DNA"/>
</dbReference>
<dbReference type="Pfam" id="PF14543">
    <property type="entry name" value="TAXi_N"/>
    <property type="match status" value="1"/>
</dbReference>
<dbReference type="Pfam" id="PF14541">
    <property type="entry name" value="TAXi_C"/>
    <property type="match status" value="1"/>
</dbReference>
<dbReference type="Proteomes" id="UP001172457">
    <property type="component" value="Chromosome 4"/>
</dbReference>
<protein>
    <recommendedName>
        <fullName evidence="3">Peptidase A1 domain-containing protein</fullName>
    </recommendedName>
</protein>
<feature type="chain" id="PRO_5041456140" description="Peptidase A1 domain-containing protein" evidence="2">
    <location>
        <begin position="21"/>
        <end position="424"/>
    </location>
</feature>
<feature type="domain" description="Peptidase A1" evidence="3">
    <location>
        <begin position="40"/>
        <end position="404"/>
    </location>
</feature>
<dbReference type="AlphaFoldDB" id="A0AA38THI9"/>
<feature type="signal peptide" evidence="2">
    <location>
        <begin position="1"/>
        <end position="20"/>
    </location>
</feature>
<name>A0AA38THI9_9ASTR</name>
<dbReference type="Gene3D" id="2.40.70.10">
    <property type="entry name" value="Acid Proteases"/>
    <property type="match status" value="2"/>
</dbReference>
<dbReference type="InterPro" id="IPR032861">
    <property type="entry name" value="TAXi_N"/>
</dbReference>